<evidence type="ECO:0000256" key="2">
    <source>
        <dbReference type="ARBA" id="ARBA00022692"/>
    </source>
</evidence>
<feature type="transmembrane region" description="Helical" evidence="7">
    <location>
        <begin position="147"/>
        <end position="180"/>
    </location>
</feature>
<gene>
    <name evidence="10" type="ORF">ABS767_02195</name>
</gene>
<dbReference type="Pfam" id="PF00005">
    <property type="entry name" value="ABC_tran"/>
    <property type="match status" value="1"/>
</dbReference>
<evidence type="ECO:0000313" key="11">
    <source>
        <dbReference type="Proteomes" id="UP001629244"/>
    </source>
</evidence>
<dbReference type="InterPro" id="IPR036640">
    <property type="entry name" value="ABC1_TM_sf"/>
</dbReference>
<dbReference type="SUPFAM" id="SSF90123">
    <property type="entry name" value="ABC transporter transmembrane region"/>
    <property type="match status" value="1"/>
</dbReference>
<evidence type="ECO:0000256" key="3">
    <source>
        <dbReference type="ARBA" id="ARBA00022741"/>
    </source>
</evidence>
<feature type="domain" description="ABC transporter" evidence="8">
    <location>
        <begin position="307"/>
        <end position="527"/>
    </location>
</feature>
<dbReference type="SMART" id="SM00382">
    <property type="entry name" value="AAA"/>
    <property type="match status" value="1"/>
</dbReference>
<dbReference type="Proteomes" id="UP001629244">
    <property type="component" value="Unassembled WGS sequence"/>
</dbReference>
<dbReference type="RefSeq" id="WP_408076728.1">
    <property type="nucleotide sequence ID" value="NZ_JBELQC010000001.1"/>
</dbReference>
<proteinExistence type="predicted"/>
<feature type="transmembrane region" description="Helical" evidence="7">
    <location>
        <begin position="21"/>
        <end position="43"/>
    </location>
</feature>
<keyword evidence="5 7" id="KW-1133">Transmembrane helix</keyword>
<dbReference type="PANTHER" id="PTHR24221">
    <property type="entry name" value="ATP-BINDING CASSETTE SUB-FAMILY B"/>
    <property type="match status" value="1"/>
</dbReference>
<dbReference type="EMBL" id="JBELQC010000001">
    <property type="protein sequence ID" value="MFL9839762.1"/>
    <property type="molecule type" value="Genomic_DNA"/>
</dbReference>
<dbReference type="Gene3D" id="3.40.50.300">
    <property type="entry name" value="P-loop containing nucleotide triphosphate hydrolases"/>
    <property type="match status" value="1"/>
</dbReference>
<dbReference type="SUPFAM" id="SSF52540">
    <property type="entry name" value="P-loop containing nucleoside triphosphate hydrolases"/>
    <property type="match status" value="1"/>
</dbReference>
<accession>A0ABW8YJB3</accession>
<keyword evidence="3" id="KW-0547">Nucleotide-binding</keyword>
<feature type="transmembrane region" description="Helical" evidence="7">
    <location>
        <begin position="255"/>
        <end position="285"/>
    </location>
</feature>
<evidence type="ECO:0000256" key="6">
    <source>
        <dbReference type="ARBA" id="ARBA00023136"/>
    </source>
</evidence>
<evidence type="ECO:0000256" key="1">
    <source>
        <dbReference type="ARBA" id="ARBA00004651"/>
    </source>
</evidence>
<comment type="subcellular location">
    <subcellularLocation>
        <location evidence="1">Cell membrane</location>
        <topology evidence="1">Multi-pass membrane protein</topology>
    </subcellularLocation>
</comment>
<evidence type="ECO:0000256" key="4">
    <source>
        <dbReference type="ARBA" id="ARBA00022840"/>
    </source>
</evidence>
<evidence type="ECO:0000256" key="5">
    <source>
        <dbReference type="ARBA" id="ARBA00022989"/>
    </source>
</evidence>
<keyword evidence="2 7" id="KW-0812">Transmembrane</keyword>
<dbReference type="InterPro" id="IPR027417">
    <property type="entry name" value="P-loop_NTPase"/>
</dbReference>
<dbReference type="InterPro" id="IPR011527">
    <property type="entry name" value="ABC1_TM_dom"/>
</dbReference>
<reference evidence="10 11" key="1">
    <citation type="submission" date="2024-06" db="EMBL/GenBank/DDBJ databases">
        <authorList>
            <person name="Kaempfer P."/>
            <person name="Viver T."/>
        </authorList>
    </citation>
    <scope>NUCLEOTIDE SEQUENCE [LARGE SCALE GENOMIC DNA]</scope>
    <source>
        <strain evidence="10 11">ST-64</strain>
    </source>
</reference>
<name>A0ABW8YJB3_9SPHN</name>
<evidence type="ECO:0000256" key="7">
    <source>
        <dbReference type="SAM" id="Phobius"/>
    </source>
</evidence>
<organism evidence="10 11">
    <name type="scientific">Sphingomonas plantiphila</name>
    <dbReference type="NCBI Taxonomy" id="3163295"/>
    <lineage>
        <taxon>Bacteria</taxon>
        <taxon>Pseudomonadati</taxon>
        <taxon>Pseudomonadota</taxon>
        <taxon>Alphaproteobacteria</taxon>
        <taxon>Sphingomonadales</taxon>
        <taxon>Sphingomonadaceae</taxon>
        <taxon>Sphingomonas</taxon>
    </lineage>
</organism>
<dbReference type="InterPro" id="IPR017871">
    <property type="entry name" value="ABC_transporter-like_CS"/>
</dbReference>
<sequence>MSRASDIAARLGIGRRAGLGLPMLLAAIAASSAVALLAVSGWFLTGAAIAGTTGAAAVAAFNYLLPSAAIRALAIARTAARYGERLTSHGAALHAMAALRARLFGVLAAADTRTAPDLSGGEASARLIDDIEALEDLVVRRSALPGALIGGAVAAGFIALAGWVAALAFVLLAAIGLIAATGIARRLTRAPARAAAVARGALRDRYVELAAARPEIIAYGLSNRVEAALAPRLAALDAARLALARAEARVNGGIAAWNVFVAVAVTLLAAAGPALTALAALAAYAGGEAMGASVRSALRHAALREGLERLDALAAITPPRDAQGTGAPARLRIGALDLGPGARLAITGASGSGKTSLIESLAGLRRTSLSLEVDGSALDRLPALALARQFALAPQSPQLIAGTIGDNLRLARPGVDADAMWGALDIACLAERVRAMPQGLDTPIGEGGGTLSGGEQKRLSLARALLAGRPWFLADEPTEGLDSATEDQLLTRLDTWLTRTGTGLILVSHRPAPHGLCELSVQCPLET</sequence>
<comment type="caution">
    <text evidence="10">The sequence shown here is derived from an EMBL/GenBank/DDBJ whole genome shotgun (WGS) entry which is preliminary data.</text>
</comment>
<dbReference type="PROSITE" id="PS50893">
    <property type="entry name" value="ABC_TRANSPORTER_2"/>
    <property type="match status" value="1"/>
</dbReference>
<keyword evidence="6 7" id="KW-0472">Membrane</keyword>
<protein>
    <submittedName>
        <fullName evidence="10">ATP-binding cassette domain-containing protein</fullName>
    </submittedName>
</protein>
<evidence type="ECO:0000259" key="8">
    <source>
        <dbReference type="PROSITE" id="PS50893"/>
    </source>
</evidence>
<dbReference type="PROSITE" id="PS50929">
    <property type="entry name" value="ABC_TM1F"/>
    <property type="match status" value="1"/>
</dbReference>
<dbReference type="GO" id="GO:0005524">
    <property type="term" value="F:ATP binding"/>
    <property type="evidence" value="ECO:0007669"/>
    <property type="project" value="UniProtKB-KW"/>
</dbReference>
<keyword evidence="11" id="KW-1185">Reference proteome</keyword>
<feature type="transmembrane region" description="Helical" evidence="7">
    <location>
        <begin position="49"/>
        <end position="70"/>
    </location>
</feature>
<evidence type="ECO:0000313" key="10">
    <source>
        <dbReference type="EMBL" id="MFL9839762.1"/>
    </source>
</evidence>
<evidence type="ECO:0000259" key="9">
    <source>
        <dbReference type="PROSITE" id="PS50929"/>
    </source>
</evidence>
<dbReference type="InterPro" id="IPR003593">
    <property type="entry name" value="AAA+_ATPase"/>
</dbReference>
<dbReference type="PANTHER" id="PTHR24221:SF654">
    <property type="entry name" value="ATP-BINDING CASSETTE SUB-FAMILY B MEMBER 6"/>
    <property type="match status" value="1"/>
</dbReference>
<dbReference type="InterPro" id="IPR003439">
    <property type="entry name" value="ABC_transporter-like_ATP-bd"/>
</dbReference>
<dbReference type="PROSITE" id="PS00211">
    <property type="entry name" value="ABC_TRANSPORTER_1"/>
    <property type="match status" value="1"/>
</dbReference>
<dbReference type="Gene3D" id="1.20.1560.10">
    <property type="entry name" value="ABC transporter type 1, transmembrane domain"/>
    <property type="match status" value="1"/>
</dbReference>
<dbReference type="InterPro" id="IPR039421">
    <property type="entry name" value="Type_1_exporter"/>
</dbReference>
<feature type="domain" description="ABC transmembrane type-1" evidence="9">
    <location>
        <begin position="25"/>
        <end position="270"/>
    </location>
</feature>
<keyword evidence="4 10" id="KW-0067">ATP-binding</keyword>